<dbReference type="OrthoDB" id="3169698at2"/>
<keyword evidence="2" id="KW-1133">Transmembrane helix</keyword>
<accession>A0A1I4WR66</accession>
<feature type="transmembrane region" description="Helical" evidence="2">
    <location>
        <begin position="158"/>
        <end position="179"/>
    </location>
</feature>
<reference evidence="3 4" key="1">
    <citation type="submission" date="2016-10" db="EMBL/GenBank/DDBJ databases">
        <authorList>
            <person name="de Groot N.N."/>
        </authorList>
    </citation>
    <scope>NUCLEOTIDE SEQUENCE [LARGE SCALE GENOMIC DNA]</scope>
    <source>
        <strain evidence="3 4">CGMCC 4.1877</strain>
    </source>
</reference>
<feature type="transmembrane region" description="Helical" evidence="2">
    <location>
        <begin position="275"/>
        <end position="296"/>
    </location>
</feature>
<dbReference type="Pfam" id="PF20176">
    <property type="entry name" value="DUF6541"/>
    <property type="match status" value="1"/>
</dbReference>
<organism evidence="3 4">
    <name type="scientific">Pseudonocardia ammonioxydans</name>
    <dbReference type="NCBI Taxonomy" id="260086"/>
    <lineage>
        <taxon>Bacteria</taxon>
        <taxon>Bacillati</taxon>
        <taxon>Actinomycetota</taxon>
        <taxon>Actinomycetes</taxon>
        <taxon>Pseudonocardiales</taxon>
        <taxon>Pseudonocardiaceae</taxon>
        <taxon>Pseudonocardia</taxon>
    </lineage>
</organism>
<feature type="transmembrane region" description="Helical" evidence="2">
    <location>
        <begin position="354"/>
        <end position="371"/>
    </location>
</feature>
<feature type="transmembrane region" description="Helical" evidence="2">
    <location>
        <begin position="302"/>
        <end position="323"/>
    </location>
</feature>
<dbReference type="STRING" id="260086.SAMN05216207_100954"/>
<feature type="transmembrane region" description="Helical" evidence="2">
    <location>
        <begin position="383"/>
        <end position="405"/>
    </location>
</feature>
<keyword evidence="4" id="KW-1185">Reference proteome</keyword>
<evidence type="ECO:0000256" key="1">
    <source>
        <dbReference type="SAM" id="MobiDB-lite"/>
    </source>
</evidence>
<sequence>MGPSTWLSAVPVALAAAVWVIGPGLLVLRAAGLRGLSAWGAAPMVSVALIATSAVLGTTLGLGWGPWVPAGTAVLLALAEVAFRGFLARRPAGSPLHRGWRSALRAWEPGRQLRAALVRWRTPRGLFARSPDPVTTALPQVWRTSTQREGVDGHRAGLAAFAGTSLAAALAWLTVVLGFGPVDQLSSTYDAVFHYNGVAHILGTGDASSLTLGTLTSPGSASAFYPAAWHDLVSLVAMTAGAGVPVATNLTAWSVAALIFPLSSLLLTRHTLGRSAGAAFAAPVIATAFTGFPWALMSFGVLWPNLLGVALLPAALTVVAALVGTVNEPVLRPPGAAVLAVAALPALGFAHPNAVFSLAVLGLFPILWALLRLTRQRILTSRFWQPLLGLFVTLGAVAVVVWLMVASPLLAGVRGFDWPAFTSTPEAVVEVFLLSTNSRPALWPIGVLVVVGAVAALRRITTSWLVPAHLASGFLYVLAASREDALTAGLTGAWYNDSYRLAAMLPVTGVPLAVLGVVTLAGLLRQVLLARPAPVGPALRRRGASAALVVGCVIALVLGYGGLRVGLHSVVLAGTYREPADVLLDSGQRQFLEDVAPLIPEDAVVAADPYTGNALLYPLTGREVLFPHLIGDWTPEQTLLATRMRDAASDPEVCAAAAATRVQYVLSGPVTFWPWHGGAGWYPGLHDLGPVPGFELVASGGGQELWRLTACDPANPADPDAQAMPPGAQPVPEPTP</sequence>
<feature type="compositionally biased region" description="Pro residues" evidence="1">
    <location>
        <begin position="727"/>
        <end position="736"/>
    </location>
</feature>
<feature type="transmembrane region" description="Helical" evidence="2">
    <location>
        <begin position="501"/>
        <end position="524"/>
    </location>
</feature>
<protein>
    <recommendedName>
        <fullName evidence="5">4-amino-4-deoxy-L-arabinose transferase</fullName>
    </recommendedName>
</protein>
<keyword evidence="2" id="KW-0812">Transmembrane</keyword>
<evidence type="ECO:0008006" key="5">
    <source>
        <dbReference type="Google" id="ProtNLM"/>
    </source>
</evidence>
<feature type="transmembrane region" description="Helical" evidence="2">
    <location>
        <begin position="544"/>
        <end position="563"/>
    </location>
</feature>
<feature type="transmembrane region" description="Helical" evidence="2">
    <location>
        <begin position="40"/>
        <end position="61"/>
    </location>
</feature>
<feature type="transmembrane region" description="Helical" evidence="2">
    <location>
        <begin position="464"/>
        <end position="481"/>
    </location>
</feature>
<gene>
    <name evidence="3" type="ORF">SAMN05216207_100954</name>
</gene>
<feature type="compositionally biased region" description="Low complexity" evidence="1">
    <location>
        <begin position="712"/>
        <end position="726"/>
    </location>
</feature>
<dbReference type="RefSeq" id="WP_093341099.1">
    <property type="nucleotide sequence ID" value="NZ_FOUY01000009.1"/>
</dbReference>
<feature type="transmembrane region" description="Helical" evidence="2">
    <location>
        <begin position="441"/>
        <end position="457"/>
    </location>
</feature>
<name>A0A1I4WR66_PSUAM</name>
<feature type="transmembrane region" description="Helical" evidence="2">
    <location>
        <begin position="67"/>
        <end position="87"/>
    </location>
</feature>
<dbReference type="InterPro" id="IPR046671">
    <property type="entry name" value="DUF6541"/>
</dbReference>
<proteinExistence type="predicted"/>
<feature type="region of interest" description="Disordered" evidence="1">
    <location>
        <begin position="712"/>
        <end position="736"/>
    </location>
</feature>
<evidence type="ECO:0000313" key="3">
    <source>
        <dbReference type="EMBL" id="SFN16291.1"/>
    </source>
</evidence>
<dbReference type="Proteomes" id="UP000199614">
    <property type="component" value="Unassembled WGS sequence"/>
</dbReference>
<dbReference type="EMBL" id="FOUY01000009">
    <property type="protein sequence ID" value="SFN16291.1"/>
    <property type="molecule type" value="Genomic_DNA"/>
</dbReference>
<feature type="transmembrane region" description="Helical" evidence="2">
    <location>
        <begin position="6"/>
        <end position="28"/>
    </location>
</feature>
<keyword evidence="2" id="KW-0472">Membrane</keyword>
<feature type="transmembrane region" description="Helical" evidence="2">
    <location>
        <begin position="250"/>
        <end position="268"/>
    </location>
</feature>
<feature type="transmembrane region" description="Helical" evidence="2">
    <location>
        <begin position="330"/>
        <end position="348"/>
    </location>
</feature>
<evidence type="ECO:0000256" key="2">
    <source>
        <dbReference type="SAM" id="Phobius"/>
    </source>
</evidence>
<dbReference type="AlphaFoldDB" id="A0A1I4WR66"/>
<evidence type="ECO:0000313" key="4">
    <source>
        <dbReference type="Proteomes" id="UP000199614"/>
    </source>
</evidence>